<accession>A0ABU7ABB0</accession>
<dbReference type="Proteomes" id="UP001345963">
    <property type="component" value="Unassembled WGS sequence"/>
</dbReference>
<reference evidence="2 3" key="1">
    <citation type="submission" date="2021-07" db="EMBL/GenBank/DDBJ databases">
        <authorList>
            <person name="Palmer J.M."/>
        </authorList>
    </citation>
    <scope>NUCLEOTIDE SEQUENCE [LARGE SCALE GENOMIC DNA]</scope>
    <source>
        <strain evidence="2 3">AT_MEX2019</strain>
        <tissue evidence="2">Muscle</tissue>
    </source>
</reference>
<sequence length="146" mass="16587">MHCLKSLRTANPGILQLFKNAIISARLGADISRSQKPVPLLKWTATLHTHRAFNLHQNVPDEDQGRSKSRLMSSMEDLLFYTITDGKDMIPLSQFISALRRTGLLTSDPRLRDCVSQMRQSTRDSMGPVMMDKKLFRSRDREASQG</sequence>
<organism evidence="2 3">
    <name type="scientific">Ataeniobius toweri</name>
    <dbReference type="NCBI Taxonomy" id="208326"/>
    <lineage>
        <taxon>Eukaryota</taxon>
        <taxon>Metazoa</taxon>
        <taxon>Chordata</taxon>
        <taxon>Craniata</taxon>
        <taxon>Vertebrata</taxon>
        <taxon>Euteleostomi</taxon>
        <taxon>Actinopterygii</taxon>
        <taxon>Neopterygii</taxon>
        <taxon>Teleostei</taxon>
        <taxon>Neoteleostei</taxon>
        <taxon>Acanthomorphata</taxon>
        <taxon>Ovalentaria</taxon>
        <taxon>Atherinomorphae</taxon>
        <taxon>Cyprinodontiformes</taxon>
        <taxon>Goodeidae</taxon>
        <taxon>Ataeniobius</taxon>
    </lineage>
</organism>
<feature type="domain" description="Glutaminase EF-hand" evidence="1">
    <location>
        <begin position="76"/>
        <end position="136"/>
    </location>
</feature>
<proteinExistence type="predicted"/>
<name>A0ABU7ABB0_9TELE</name>
<protein>
    <recommendedName>
        <fullName evidence="1">Glutaminase EF-hand domain-containing protein</fullName>
    </recommendedName>
</protein>
<keyword evidence="3" id="KW-1185">Reference proteome</keyword>
<gene>
    <name evidence="2" type="ORF">ATANTOWER_016379</name>
</gene>
<evidence type="ECO:0000313" key="3">
    <source>
        <dbReference type="Proteomes" id="UP001345963"/>
    </source>
</evidence>
<dbReference type="InterPro" id="IPR041541">
    <property type="entry name" value="Glutaminase_EF-hand"/>
</dbReference>
<evidence type="ECO:0000313" key="2">
    <source>
        <dbReference type="EMBL" id="MED6235118.1"/>
    </source>
</evidence>
<dbReference type="Gene3D" id="1.10.238.210">
    <property type="match status" value="1"/>
</dbReference>
<comment type="caution">
    <text evidence="2">The sequence shown here is derived from an EMBL/GenBank/DDBJ whole genome shotgun (WGS) entry which is preliminary data.</text>
</comment>
<dbReference type="Pfam" id="PF17959">
    <property type="entry name" value="EF-hand_14"/>
    <property type="match status" value="1"/>
</dbReference>
<dbReference type="EMBL" id="JAHUTI010010175">
    <property type="protein sequence ID" value="MED6235118.1"/>
    <property type="molecule type" value="Genomic_DNA"/>
</dbReference>
<evidence type="ECO:0000259" key="1">
    <source>
        <dbReference type="Pfam" id="PF17959"/>
    </source>
</evidence>